<evidence type="ECO:0000313" key="3">
    <source>
        <dbReference type="Proteomes" id="UP000823399"/>
    </source>
</evidence>
<accession>A0A9P7JQD2</accession>
<name>A0A9P7JQD2_9AGAM</name>
<keyword evidence="3" id="KW-1185">Reference proteome</keyword>
<dbReference type="GeneID" id="64704266"/>
<protein>
    <submittedName>
        <fullName evidence="2">Uncharacterized protein</fullName>
    </submittedName>
</protein>
<proteinExistence type="predicted"/>
<dbReference type="RefSeq" id="XP_041288866.1">
    <property type="nucleotide sequence ID" value="XM_041442007.1"/>
</dbReference>
<feature type="compositionally biased region" description="Acidic residues" evidence="1">
    <location>
        <begin position="69"/>
        <end position="108"/>
    </location>
</feature>
<organism evidence="2 3">
    <name type="scientific">Suillus discolor</name>
    <dbReference type="NCBI Taxonomy" id="1912936"/>
    <lineage>
        <taxon>Eukaryota</taxon>
        <taxon>Fungi</taxon>
        <taxon>Dikarya</taxon>
        <taxon>Basidiomycota</taxon>
        <taxon>Agaricomycotina</taxon>
        <taxon>Agaricomycetes</taxon>
        <taxon>Agaricomycetidae</taxon>
        <taxon>Boletales</taxon>
        <taxon>Suillineae</taxon>
        <taxon>Suillaceae</taxon>
        <taxon>Suillus</taxon>
    </lineage>
</organism>
<dbReference type="EMBL" id="JABBWM010000061">
    <property type="protein sequence ID" value="KAG2098398.1"/>
    <property type="molecule type" value="Genomic_DNA"/>
</dbReference>
<dbReference type="OrthoDB" id="2693332at2759"/>
<dbReference type="Proteomes" id="UP000823399">
    <property type="component" value="Unassembled WGS sequence"/>
</dbReference>
<gene>
    <name evidence="2" type="ORF">F5147DRAFT_777641</name>
</gene>
<comment type="caution">
    <text evidence="2">The sequence shown here is derived from an EMBL/GenBank/DDBJ whole genome shotgun (WGS) entry which is preliminary data.</text>
</comment>
<reference evidence="2" key="1">
    <citation type="journal article" date="2020" name="New Phytol.">
        <title>Comparative genomics reveals dynamic genome evolution in host specialist ectomycorrhizal fungi.</title>
        <authorList>
            <person name="Lofgren L.A."/>
            <person name="Nguyen N.H."/>
            <person name="Vilgalys R."/>
            <person name="Ruytinx J."/>
            <person name="Liao H.L."/>
            <person name="Branco S."/>
            <person name="Kuo A."/>
            <person name="LaButti K."/>
            <person name="Lipzen A."/>
            <person name="Andreopoulos W."/>
            <person name="Pangilinan J."/>
            <person name="Riley R."/>
            <person name="Hundley H."/>
            <person name="Na H."/>
            <person name="Barry K."/>
            <person name="Grigoriev I.V."/>
            <person name="Stajich J.E."/>
            <person name="Kennedy P.G."/>
        </authorList>
    </citation>
    <scope>NUCLEOTIDE SEQUENCE</scope>
    <source>
        <strain evidence="2">FC423</strain>
    </source>
</reference>
<evidence type="ECO:0000256" key="1">
    <source>
        <dbReference type="SAM" id="MobiDB-lite"/>
    </source>
</evidence>
<feature type="compositionally biased region" description="Basic and acidic residues" evidence="1">
    <location>
        <begin position="23"/>
        <end position="37"/>
    </location>
</feature>
<evidence type="ECO:0000313" key="2">
    <source>
        <dbReference type="EMBL" id="KAG2098398.1"/>
    </source>
</evidence>
<feature type="compositionally biased region" description="Acidic residues" evidence="1">
    <location>
        <begin position="116"/>
        <end position="132"/>
    </location>
</feature>
<sequence length="132" mass="14576">MMMRFRGGGVGHKSTRESTAVFLEDRDPLDEITRDDSKEDFEDLESGINQGAQLSARSASTTAQNQATGDEDKDNIESEMDEYGYGGLDEEEEATDEEDEEQGDGLEEANDKVGPEDGEDDAMDEYEGYAEL</sequence>
<feature type="region of interest" description="Disordered" evidence="1">
    <location>
        <begin position="1"/>
        <end position="132"/>
    </location>
</feature>
<feature type="compositionally biased region" description="Polar residues" evidence="1">
    <location>
        <begin position="47"/>
        <end position="68"/>
    </location>
</feature>
<dbReference type="AlphaFoldDB" id="A0A9P7JQD2"/>
<feature type="compositionally biased region" description="Gly residues" evidence="1">
    <location>
        <begin position="1"/>
        <end position="11"/>
    </location>
</feature>